<evidence type="ECO:0000256" key="10">
    <source>
        <dbReference type="ARBA" id="ARBA00022989"/>
    </source>
</evidence>
<feature type="transmembrane region" description="Helical" evidence="18">
    <location>
        <begin position="774"/>
        <end position="797"/>
    </location>
</feature>
<feature type="transmembrane region" description="Helical" evidence="18">
    <location>
        <begin position="741"/>
        <end position="762"/>
    </location>
</feature>
<comment type="catalytic activity">
    <reaction evidence="15">
        <text>Ca(2+)(in) = Ca(2+)(out)</text>
        <dbReference type="Rhea" id="RHEA:29671"/>
        <dbReference type="ChEBI" id="CHEBI:29108"/>
    </reaction>
</comment>
<dbReference type="InterPro" id="IPR050599">
    <property type="entry name" value="VDCC_alpha-1_subunit"/>
</dbReference>
<feature type="compositionally biased region" description="Polar residues" evidence="17">
    <location>
        <begin position="1053"/>
        <end position="1062"/>
    </location>
</feature>
<evidence type="ECO:0000256" key="5">
    <source>
        <dbReference type="ARBA" id="ARBA00022673"/>
    </source>
</evidence>
<dbReference type="FunFam" id="1.20.120.350:FF:000009">
    <property type="entry name" value="Voltage-dependent T-type calcium channel subunit alpha"/>
    <property type="match status" value="1"/>
</dbReference>
<feature type="compositionally biased region" description="Basic and acidic residues" evidence="17">
    <location>
        <begin position="1"/>
        <end position="10"/>
    </location>
</feature>
<keyword evidence="4" id="KW-0109">Calcium transport</keyword>
<dbReference type="GO" id="GO:0005891">
    <property type="term" value="C:voltage-gated calcium channel complex"/>
    <property type="evidence" value="ECO:0007669"/>
    <property type="project" value="InterPro"/>
</dbReference>
<evidence type="ECO:0000313" key="21">
    <source>
        <dbReference type="Proteomes" id="UP000694400"/>
    </source>
</evidence>
<organism evidence="20 21">
    <name type="scientific">Anas platyrhynchos</name>
    <name type="common">Mallard</name>
    <name type="synonym">Anas boschas</name>
    <dbReference type="NCBI Taxonomy" id="8839"/>
    <lineage>
        <taxon>Eukaryota</taxon>
        <taxon>Metazoa</taxon>
        <taxon>Chordata</taxon>
        <taxon>Craniata</taxon>
        <taxon>Vertebrata</taxon>
        <taxon>Euteleostomi</taxon>
        <taxon>Archelosauria</taxon>
        <taxon>Archosauria</taxon>
        <taxon>Dinosauria</taxon>
        <taxon>Saurischia</taxon>
        <taxon>Theropoda</taxon>
        <taxon>Coelurosauria</taxon>
        <taxon>Aves</taxon>
        <taxon>Neognathae</taxon>
        <taxon>Galloanserae</taxon>
        <taxon>Anseriformes</taxon>
        <taxon>Anatidae</taxon>
        <taxon>Anatinae</taxon>
        <taxon>Anas</taxon>
    </lineage>
</organism>
<feature type="transmembrane region" description="Helical" evidence="18">
    <location>
        <begin position="232"/>
        <end position="255"/>
    </location>
</feature>
<dbReference type="FunFam" id="1.10.287.70:FF:000054">
    <property type="entry name" value="Voltage-dependent T-type calcium channel subunit alpha"/>
    <property type="match status" value="1"/>
</dbReference>
<evidence type="ECO:0000256" key="9">
    <source>
        <dbReference type="ARBA" id="ARBA00022882"/>
    </source>
</evidence>
<dbReference type="PRINTS" id="PR01629">
    <property type="entry name" value="TVDCCALPHA1"/>
</dbReference>
<feature type="compositionally biased region" description="Basic residues" evidence="17">
    <location>
        <begin position="501"/>
        <end position="512"/>
    </location>
</feature>
<comment type="subcellular location">
    <subcellularLocation>
        <location evidence="1">Cell membrane</location>
        <topology evidence="1">Multi-pass membrane protein</topology>
    </subcellularLocation>
</comment>
<accession>A0A8B9TA24</accession>
<evidence type="ECO:0000256" key="14">
    <source>
        <dbReference type="ARBA" id="ARBA00023303"/>
    </source>
</evidence>
<feature type="transmembrane region" description="Helical" evidence="18">
    <location>
        <begin position="1694"/>
        <end position="1713"/>
    </location>
</feature>
<feature type="transmembrane region" description="Helical" evidence="18">
    <location>
        <begin position="379"/>
        <end position="404"/>
    </location>
</feature>
<feature type="region of interest" description="Disordered" evidence="17">
    <location>
        <begin position="1"/>
        <end position="64"/>
    </location>
</feature>
<dbReference type="PANTHER" id="PTHR45628:SF37">
    <property type="entry name" value="VOLTAGE-DEPENDENT T-TYPE CALCIUM CHANNEL SUBUNIT ALPHA-1H"/>
    <property type="match status" value="1"/>
</dbReference>
<feature type="region of interest" description="Disordered" evidence="17">
    <location>
        <begin position="540"/>
        <end position="562"/>
    </location>
</feature>
<dbReference type="GO" id="GO:0008331">
    <property type="term" value="F:high voltage-gated calcium channel activity"/>
    <property type="evidence" value="ECO:0007669"/>
    <property type="project" value="TreeGrafter"/>
</dbReference>
<evidence type="ECO:0000256" key="1">
    <source>
        <dbReference type="ARBA" id="ARBA00004651"/>
    </source>
</evidence>
<evidence type="ECO:0000256" key="3">
    <source>
        <dbReference type="ARBA" id="ARBA00022475"/>
    </source>
</evidence>
<evidence type="ECO:0000256" key="6">
    <source>
        <dbReference type="ARBA" id="ARBA00022692"/>
    </source>
</evidence>
<feature type="transmembrane region" description="Helical" evidence="18">
    <location>
        <begin position="939"/>
        <end position="962"/>
    </location>
</feature>
<feature type="region of interest" description="Disordered" evidence="17">
    <location>
        <begin position="501"/>
        <end position="526"/>
    </location>
</feature>
<dbReference type="Ensembl" id="ENSAPLT00020019858.1">
    <property type="protein sequence ID" value="ENSAPLP00020018372.1"/>
    <property type="gene ID" value="ENSAPLG00020006003.1"/>
</dbReference>
<dbReference type="Gene3D" id="1.10.287.70">
    <property type="match status" value="4"/>
</dbReference>
<feature type="compositionally biased region" description="Basic and acidic residues" evidence="17">
    <location>
        <begin position="2084"/>
        <end position="2103"/>
    </location>
</feature>
<dbReference type="SUPFAM" id="SSF81324">
    <property type="entry name" value="Voltage-gated potassium channels"/>
    <property type="match status" value="4"/>
</dbReference>
<feature type="domain" description="Ion transport" evidence="19">
    <location>
        <begin position="1240"/>
        <end position="1512"/>
    </location>
</feature>
<evidence type="ECO:0000256" key="18">
    <source>
        <dbReference type="SAM" id="Phobius"/>
    </source>
</evidence>
<feature type="transmembrane region" description="Helical" evidence="18">
    <location>
        <begin position="141"/>
        <end position="160"/>
    </location>
</feature>
<evidence type="ECO:0000256" key="2">
    <source>
        <dbReference type="ARBA" id="ARBA00022448"/>
    </source>
</evidence>
<keyword evidence="12 18" id="KW-0472">Membrane</keyword>
<evidence type="ECO:0000259" key="19">
    <source>
        <dbReference type="Pfam" id="PF00520"/>
    </source>
</evidence>
<keyword evidence="10 18" id="KW-1133">Transmembrane helix</keyword>
<evidence type="ECO:0000256" key="11">
    <source>
        <dbReference type="ARBA" id="ARBA00023065"/>
    </source>
</evidence>
<feature type="compositionally biased region" description="Basic and acidic residues" evidence="17">
    <location>
        <begin position="1957"/>
        <end position="1967"/>
    </location>
</feature>
<feature type="transmembrane region" description="Helical" evidence="18">
    <location>
        <begin position="1565"/>
        <end position="1582"/>
    </location>
</feature>
<dbReference type="InterPro" id="IPR005821">
    <property type="entry name" value="Ion_trans_dom"/>
</dbReference>
<feature type="compositionally biased region" description="Basic residues" evidence="17">
    <location>
        <begin position="706"/>
        <end position="720"/>
    </location>
</feature>
<keyword evidence="5" id="KW-0107">Calcium channel</keyword>
<dbReference type="FunFam" id="1.20.120.350:FF:000012">
    <property type="entry name" value="Voltage-dependent T-type calcium channel subunit alpha"/>
    <property type="match status" value="1"/>
</dbReference>
<feature type="coiled-coil region" evidence="16">
    <location>
        <begin position="1511"/>
        <end position="1545"/>
    </location>
</feature>
<feature type="region of interest" description="Disordered" evidence="17">
    <location>
        <begin position="2065"/>
        <end position="2144"/>
    </location>
</feature>
<feature type="transmembrane region" description="Helical" evidence="18">
    <location>
        <begin position="862"/>
        <end position="884"/>
    </location>
</feature>
<evidence type="ECO:0000256" key="7">
    <source>
        <dbReference type="ARBA" id="ARBA00022737"/>
    </source>
</evidence>
<dbReference type="Pfam" id="PF00520">
    <property type="entry name" value="Ion_trans"/>
    <property type="match status" value="4"/>
</dbReference>
<feature type="compositionally biased region" description="Low complexity" evidence="17">
    <location>
        <begin position="16"/>
        <end position="25"/>
    </location>
</feature>
<feature type="transmembrane region" description="Helical" evidence="18">
    <location>
        <begin position="1280"/>
        <end position="1300"/>
    </location>
</feature>
<proteinExistence type="predicted"/>
<feature type="transmembrane region" description="Helical" evidence="18">
    <location>
        <begin position="1781"/>
        <end position="1802"/>
    </location>
</feature>
<dbReference type="FunFam" id="1.10.287.70:FF:000018">
    <property type="entry name" value="Voltage-dependent T-type calcium channel subunit alpha"/>
    <property type="match status" value="1"/>
</dbReference>
<reference evidence="20" key="2">
    <citation type="submission" date="2025-08" db="UniProtKB">
        <authorList>
            <consortium name="Ensembl"/>
        </authorList>
    </citation>
    <scope>IDENTIFICATION</scope>
</reference>
<evidence type="ECO:0000313" key="20">
    <source>
        <dbReference type="Ensembl" id="ENSAPLP00020018372.1"/>
    </source>
</evidence>
<dbReference type="FunFam" id="1.10.287.70:FF:000014">
    <property type="entry name" value="Voltage-dependent T-type calcium channel subunit alpha"/>
    <property type="match status" value="1"/>
</dbReference>
<feature type="transmembrane region" description="Helical" evidence="18">
    <location>
        <begin position="352"/>
        <end position="373"/>
    </location>
</feature>
<feature type="transmembrane region" description="Helical" evidence="18">
    <location>
        <begin position="1478"/>
        <end position="1502"/>
    </location>
</feature>
<dbReference type="PANTHER" id="PTHR45628">
    <property type="entry name" value="VOLTAGE-DEPENDENT CALCIUM CHANNEL TYPE A SUBUNIT ALPHA-1"/>
    <property type="match status" value="1"/>
</dbReference>
<feature type="transmembrane region" description="Helical" evidence="18">
    <location>
        <begin position="1602"/>
        <end position="1621"/>
    </location>
</feature>
<feature type="compositionally biased region" description="Gly residues" evidence="17">
    <location>
        <begin position="37"/>
        <end position="49"/>
    </location>
</feature>
<evidence type="ECO:0000256" key="15">
    <source>
        <dbReference type="ARBA" id="ARBA00036634"/>
    </source>
</evidence>
<keyword evidence="14" id="KW-0407">Ion channel</keyword>
<feature type="domain" description="Ion transport" evidence="19">
    <location>
        <begin position="740"/>
        <end position="968"/>
    </location>
</feature>
<feature type="domain" description="Ion transport" evidence="19">
    <location>
        <begin position="104"/>
        <end position="415"/>
    </location>
</feature>
<feature type="region of interest" description="Disordered" evidence="17">
    <location>
        <begin position="1952"/>
        <end position="1983"/>
    </location>
</feature>
<feature type="region of interest" description="Disordered" evidence="17">
    <location>
        <begin position="1827"/>
        <end position="1849"/>
    </location>
</feature>
<evidence type="ECO:0000256" key="4">
    <source>
        <dbReference type="ARBA" id="ARBA00022568"/>
    </source>
</evidence>
<evidence type="ECO:0000256" key="12">
    <source>
        <dbReference type="ARBA" id="ARBA00023136"/>
    </source>
</evidence>
<dbReference type="Proteomes" id="UP000694400">
    <property type="component" value="Chromosome 15"/>
</dbReference>
<keyword evidence="13" id="KW-0325">Glycoprotein</keyword>
<reference evidence="20" key="1">
    <citation type="submission" date="2019-08" db="EMBL/GenBank/DDBJ databases">
        <title>Three high-quality genomes provides insights into domestication of ducks.</title>
        <authorList>
            <person name="Hou Z.C."/>
            <person name="Zhu F."/>
            <person name="Yin Z.T."/>
            <person name="Zhang F."/>
        </authorList>
    </citation>
    <scope>NUCLEOTIDE SEQUENCE [LARGE SCALE GENOMIC DNA]</scope>
</reference>
<evidence type="ECO:0000256" key="13">
    <source>
        <dbReference type="ARBA" id="ARBA00023180"/>
    </source>
</evidence>
<dbReference type="GO" id="GO:0098703">
    <property type="term" value="P:calcium ion import across plasma membrane"/>
    <property type="evidence" value="ECO:0007669"/>
    <property type="project" value="TreeGrafter"/>
</dbReference>
<feature type="compositionally biased region" description="Low complexity" evidence="17">
    <location>
        <begin position="1827"/>
        <end position="1837"/>
    </location>
</feature>
<dbReference type="Gene3D" id="1.20.120.350">
    <property type="entry name" value="Voltage-gated potassium channels. Chain C"/>
    <property type="match status" value="4"/>
</dbReference>
<feature type="transmembrane region" description="Helical" evidence="18">
    <location>
        <begin position="1312"/>
        <end position="1333"/>
    </location>
</feature>
<feature type="region of interest" description="Disordered" evidence="17">
    <location>
        <begin position="697"/>
        <end position="720"/>
    </location>
</feature>
<keyword evidence="6 18" id="KW-0812">Transmembrane</keyword>
<sequence length="2144" mass="241559">MSDGESREPRAAGGEVRVPIPVAPRRPSELPPEDAGSGPGGSPGAGGSPGRDPPPELASEEEEQVPYPALAPTAFFCLKQTTRPRSWCLRLVCNPYPFPGGTHVSMLVILLNCVTLGMFQPCEDVECQSERCTILEAFDDFIFAFFAVEMVIKMVALGIFGQKCYLGDTWNRLDFFIVMAGMMEYSLDGHNVSLSAIRTVRVLRPLRAINRVPSMRILVTLLLDTLPMLGNVLLLCFFVFFIFGIVGVQLWAGLLRNRLRRSPLLVILSPSENPFICSSHRENGMQKCSNIPNRKEYKVECTLSMDSYTPSLYNPDFSSRNACINWNQYYNVCMAGDVNPHNGAINFDNIGYAWIAIFQVITLEGWVDIMYYVMDAHSFYNFIYFILLIIVGSFFMINLCLVVIATQFSETKQRENQLMQEQRARYLSNDSTIASFSEPGSCYEELLKYICHIFRKVKRRTIRLYNNWQSKRRKKVNPNSTTNGQSRRGKKRITSIHHLIHHHHHHHHHHYHISNGSPRGPRSNPEICDLELKVMKPGGKLMLPSSSPNLQSPAPPPDSESVHSIYHADCHVEGPQVNCKSSNAPASIKLTPFPSTLCQTGKVRWAHKLPPALLCPFGQTKGHFSLILSPLLPVNKQSLAACPLPSPPGGTLTCELQDCPFCASLLEDPEFAFSESDSCDSDSNGVYEFTQDLRHGDHRDQLQQQRSRRRRKKKKPKERNKVTRLWKAFGSKLKRIVESKYFNRGIMIAILINTLSMGIEYHEQPDELTNALEISNIVFTSMFALEMLLKLLAFGLFGYIKNPYNIFDGIIVVISVWEIIGQSDGGLSVLRTFRLLRVLKLVRFMPALRRQLVVLMKTMDNVATFCMLLMLFIFIFSILGMHLFGCKFSLKTDTGDTVPDRKNFDSLLWAIVTVFQILTQEDWNVVLYNGMASTSSWAALYFVALMTFGNYVLFNLLVAILVEGFQAEVRDLTLALHSPCVFSPEMKMYSLAVTPNGHLEGRGSMPPPIIMRTAATPMPTPKCSPHMDSVHTFVDSRRGSNASIDPMSYDQKSLSSLRSSPCANWGTSSNWGSRRSSWNSLGRAPSLKKKNQSGERESLLSGEGKGSTDDDSDDAKSSTVSRPSLHRRAESLDYRSSLDLPELLQLPTMRHSLSISPMAVLPAEYQDCNGKMVHVPSEFFLRIDGRKGVSCFLSRVTATGFVKSSSPTNQKWCKTHEDWSLYLFSPQNRFRVMCQKVIAHKMFDHVVLVFIFLNCITIALERPDIDPHSTERVFLSVSNYIFTAIFVAEMMVKVVALGFFSGENTYLQSSWNVLDGVLVFVSIIDIIVSMASAGGAKILGVLRVLRLLRTLRPLRVISRAPGLKLVVETLISSLRPIGNIVLICCAFFIIFGILGVQLFKGKFYYCDGPDVKNITTKTDCTNARYKWVRRKYNFDNLGQALMSLFVLSSKDGWVNIMYDGLDAVGIDQQPIQNHNPWMLLYFISFLLIVSFFVLNMFVGVVVENFHKCRQHQEAEEARRREEKRLRRLEKKRRSKEIYLSEAQRRPYYADYSPARKYIHSLCTSHYLDLFITFIIGVNVITMSMEHYNQPKSLDEALKYCNYVFTIVFVFEAVLKLVAFGFRRFFKDRWNQLDLAIVLLSIVGITLEEIEMNAALPINPTIIRIMRVLRIARGTACSIGLQPSLQTRQETVGNLGLLFMLLFFIYAALGVELFGKLDCSEENPCEGLSRHATFTNFGMAFLTLFRVSTGDNWNGIMKDTLRECTREDKHCLSYLPVISPVYFVTFVLIAQFVLVNVVVAVLMKHLEESNKEAKEDAEMDAEIELEMSRGATTSATTGSRGGGVAPDSRAPYRSQEAMLSDPFPCLLALQVGTASLRPQDSQNLLTVRKISVSRMHSLPNDSYMFRPVMPAKTPFPLHEVEMETYPCKSQRGTYHSWRFPFLLAQPAKTQHSNSCLHTSKDWGEHSEAGSRSTSPFISPAPSPVPLKNCSTSSLSGGGGKEKDLKKFYSIDTKGFLNKPSWADDQRRHSIEICPSVSDGDCSFEDPAEEKQRSPAHIQPEAEYIHGARRKKKMSPPCISIDPPMEDDRRGGLAHQTLREQHAAPKDPWGSAEKSKELLGPAKSPLRKQDLGPVTVATEEDIDEPV</sequence>
<evidence type="ECO:0000256" key="17">
    <source>
        <dbReference type="SAM" id="MobiDB-lite"/>
    </source>
</evidence>
<evidence type="ECO:0000256" key="8">
    <source>
        <dbReference type="ARBA" id="ARBA00022837"/>
    </source>
</evidence>
<keyword evidence="3" id="KW-1003">Cell membrane</keyword>
<protein>
    <submittedName>
        <fullName evidence="20">Calcium voltage-gated channel subunit alpha1 H</fullName>
    </submittedName>
</protein>
<dbReference type="InterPro" id="IPR027359">
    <property type="entry name" value="Volt_channel_dom_sf"/>
</dbReference>
<feature type="transmembrane region" description="Helical" evidence="18">
    <location>
        <begin position="1377"/>
        <end position="1399"/>
    </location>
</feature>
<name>A0A8B9TA24_ANAPL</name>
<keyword evidence="8" id="KW-0106">Calcium</keyword>
<dbReference type="FunFam" id="1.20.120.350:FF:000007">
    <property type="entry name" value="Voltage-dependent T-type calcium channel subunit alpha"/>
    <property type="match status" value="1"/>
</dbReference>
<keyword evidence="2" id="KW-0813">Transport</keyword>
<feature type="region of interest" description="Disordered" evidence="17">
    <location>
        <begin position="1053"/>
        <end position="1126"/>
    </location>
</feature>
<dbReference type="InterPro" id="IPR005445">
    <property type="entry name" value="VDCC_T_a1"/>
</dbReference>
<feature type="domain" description="Ion transport" evidence="19">
    <location>
        <begin position="1565"/>
        <end position="1812"/>
    </location>
</feature>
<keyword evidence="16" id="KW-0175">Coiled coil</keyword>
<dbReference type="FunFam" id="1.20.120.350:FF:000008">
    <property type="entry name" value="Voltage-dependent T-type calcium channel subunit alpha"/>
    <property type="match status" value="1"/>
</dbReference>
<evidence type="ECO:0000256" key="16">
    <source>
        <dbReference type="SAM" id="Coils"/>
    </source>
</evidence>
<reference evidence="20" key="3">
    <citation type="submission" date="2025-09" db="UniProtKB">
        <authorList>
            <consortium name="Ensembl"/>
        </authorList>
    </citation>
    <scope>IDENTIFICATION</scope>
</reference>
<feature type="compositionally biased region" description="Low complexity" evidence="17">
    <location>
        <begin position="1065"/>
        <end position="1083"/>
    </location>
</feature>
<keyword evidence="7" id="KW-0677">Repeat</keyword>
<dbReference type="FunFam" id="1.10.287.70:FF:000136">
    <property type="entry name" value="Voltage-dependent T-type calcium channel subunit alpha"/>
    <property type="match status" value="1"/>
</dbReference>
<keyword evidence="9" id="KW-0851">Voltage-gated channel</keyword>
<keyword evidence="11" id="KW-0406">Ion transport</keyword>